<evidence type="ECO:0000313" key="2">
    <source>
        <dbReference type="EMBL" id="GAA4665485.1"/>
    </source>
</evidence>
<feature type="domain" description="Pyrrolo-quinoline quinone repeat" evidence="1">
    <location>
        <begin position="298"/>
        <end position="443"/>
    </location>
</feature>
<sequence length="489" mass="50508">MARRWGSGTRILAAYLALALVTALVVVVGAAEQPVYGGAAPFGGTRFDELRAAPKASGWTLDLASAVAPGIPVECVVLRAGDVDAAHELVTATVPSSSPTGRFTACTRYASAVAARLVMVDPATGRVLWTRDLAGDLGLTSASVVWHASSTRGVVVVGVDALEGDDLVGLDVSTGRTRGRTSVPDPDDVINFAVVGDLVLTASPDADSAVTRYSLRRVDDVSDLVWTEETSSSVFPQLLSHRLLVPLPTGTVSVDGSTGRVTAWPHDLSRDTGVQVAGDRVFAVLPGAGVGLAPTLEAYRADGTVDWRYTAAGIAAVATSRDCVVVSRLGSTTTCLDPTTGRARWSADLPGVVEGTPPGATTSDIEIVAPVRTGDTTLRVSEVDAASGRVRFASVLPRGMVVAGQSRTVGYAIDAPDQASGSGRLSAFDLSSGRVLWTVSSVAPPVAAPHDTDYFDVWGGHLVALTGRGTVSELTTTTADGPRHGMLDR</sequence>
<dbReference type="InterPro" id="IPR011047">
    <property type="entry name" value="Quinoprotein_ADH-like_sf"/>
</dbReference>
<name>A0ABP8VLX0_9MICO</name>
<dbReference type="EMBL" id="BAABLM010000001">
    <property type="protein sequence ID" value="GAA4665485.1"/>
    <property type="molecule type" value="Genomic_DNA"/>
</dbReference>
<comment type="caution">
    <text evidence="2">The sequence shown here is derived from an EMBL/GenBank/DDBJ whole genome shotgun (WGS) entry which is preliminary data.</text>
</comment>
<gene>
    <name evidence="2" type="ORF">GCM10025780_03560</name>
</gene>
<organism evidence="2 3">
    <name type="scientific">Frondihabitans cladoniiphilus</name>
    <dbReference type="NCBI Taxonomy" id="715785"/>
    <lineage>
        <taxon>Bacteria</taxon>
        <taxon>Bacillati</taxon>
        <taxon>Actinomycetota</taxon>
        <taxon>Actinomycetes</taxon>
        <taxon>Micrococcales</taxon>
        <taxon>Microbacteriaceae</taxon>
        <taxon>Frondihabitans</taxon>
    </lineage>
</organism>
<evidence type="ECO:0000259" key="1">
    <source>
        <dbReference type="Pfam" id="PF13360"/>
    </source>
</evidence>
<dbReference type="InterPro" id="IPR015943">
    <property type="entry name" value="WD40/YVTN_repeat-like_dom_sf"/>
</dbReference>
<protein>
    <recommendedName>
        <fullName evidence="1">Pyrrolo-quinoline quinone repeat domain-containing protein</fullName>
    </recommendedName>
</protein>
<reference evidence="3" key="1">
    <citation type="journal article" date="2019" name="Int. J. Syst. Evol. Microbiol.">
        <title>The Global Catalogue of Microorganisms (GCM) 10K type strain sequencing project: providing services to taxonomists for standard genome sequencing and annotation.</title>
        <authorList>
            <consortium name="The Broad Institute Genomics Platform"/>
            <consortium name="The Broad Institute Genome Sequencing Center for Infectious Disease"/>
            <person name="Wu L."/>
            <person name="Ma J."/>
        </authorList>
    </citation>
    <scope>NUCLEOTIDE SEQUENCE [LARGE SCALE GENOMIC DNA]</scope>
    <source>
        <strain evidence="3">JCM 18956</strain>
    </source>
</reference>
<accession>A0ABP8VLX0</accession>
<dbReference type="Pfam" id="PF13360">
    <property type="entry name" value="PQQ_2"/>
    <property type="match status" value="1"/>
</dbReference>
<dbReference type="InterPro" id="IPR002372">
    <property type="entry name" value="PQQ_rpt_dom"/>
</dbReference>
<dbReference type="PANTHER" id="PTHR34512:SF30">
    <property type="entry name" value="OUTER MEMBRANE PROTEIN ASSEMBLY FACTOR BAMB"/>
    <property type="match status" value="1"/>
</dbReference>
<dbReference type="Gene3D" id="2.130.10.10">
    <property type="entry name" value="YVTN repeat-like/Quinoprotein amine dehydrogenase"/>
    <property type="match status" value="2"/>
</dbReference>
<dbReference type="InterPro" id="IPR018391">
    <property type="entry name" value="PQQ_b-propeller_rpt"/>
</dbReference>
<dbReference type="PANTHER" id="PTHR34512">
    <property type="entry name" value="CELL SURFACE PROTEIN"/>
    <property type="match status" value="1"/>
</dbReference>
<keyword evidence="3" id="KW-1185">Reference proteome</keyword>
<evidence type="ECO:0000313" key="3">
    <source>
        <dbReference type="Proteomes" id="UP001501295"/>
    </source>
</evidence>
<dbReference type="Proteomes" id="UP001501295">
    <property type="component" value="Unassembled WGS sequence"/>
</dbReference>
<proteinExistence type="predicted"/>
<dbReference type="SMART" id="SM00564">
    <property type="entry name" value="PQQ"/>
    <property type="match status" value="3"/>
</dbReference>
<dbReference type="RefSeq" id="WP_345372529.1">
    <property type="nucleotide sequence ID" value="NZ_BAABLM010000001.1"/>
</dbReference>
<dbReference type="SUPFAM" id="SSF50998">
    <property type="entry name" value="Quinoprotein alcohol dehydrogenase-like"/>
    <property type="match status" value="1"/>
</dbReference>